<dbReference type="PANTHER" id="PTHR17985:SF8">
    <property type="entry name" value="TRANSPORT AND GOLGI ORGANIZATION PROTEIN 2 HOMOLOG"/>
    <property type="match status" value="1"/>
</dbReference>
<gene>
    <name evidence="1" type="ORF">V1264_002978</name>
</gene>
<organism evidence="1 2">
    <name type="scientific">Littorina saxatilis</name>
    <dbReference type="NCBI Taxonomy" id="31220"/>
    <lineage>
        <taxon>Eukaryota</taxon>
        <taxon>Metazoa</taxon>
        <taxon>Spiralia</taxon>
        <taxon>Lophotrochozoa</taxon>
        <taxon>Mollusca</taxon>
        <taxon>Gastropoda</taxon>
        <taxon>Caenogastropoda</taxon>
        <taxon>Littorinimorpha</taxon>
        <taxon>Littorinoidea</taxon>
        <taxon>Littorinidae</taxon>
        <taxon>Littorina</taxon>
    </lineage>
</organism>
<keyword evidence="2" id="KW-1185">Reference proteome</keyword>
<comment type="caution">
    <text evidence="1">The sequence shown here is derived from an EMBL/GenBank/DDBJ whole genome shotgun (WGS) entry which is preliminary data.</text>
</comment>
<proteinExistence type="predicted"/>
<dbReference type="GO" id="GO:0009306">
    <property type="term" value="P:protein secretion"/>
    <property type="evidence" value="ECO:0007669"/>
    <property type="project" value="TreeGrafter"/>
</dbReference>
<reference evidence="1 2" key="1">
    <citation type="submission" date="2024-02" db="EMBL/GenBank/DDBJ databases">
        <title>Chromosome-scale genome assembly of the rough periwinkle Littorina saxatilis.</title>
        <authorList>
            <person name="De Jode A."/>
            <person name="Faria R."/>
            <person name="Formenti G."/>
            <person name="Sims Y."/>
            <person name="Smith T.P."/>
            <person name="Tracey A."/>
            <person name="Wood J.M.D."/>
            <person name="Zagrodzka Z.B."/>
            <person name="Johannesson K."/>
            <person name="Butlin R.K."/>
            <person name="Leder E.H."/>
        </authorList>
    </citation>
    <scope>NUCLEOTIDE SEQUENCE [LARGE SCALE GENOMIC DNA]</scope>
    <source>
        <strain evidence="1">Snail1</strain>
        <tissue evidence="1">Muscle</tissue>
    </source>
</reference>
<dbReference type="PANTHER" id="PTHR17985">
    <property type="entry name" value="SER/THR-RICH PROTEIN T10 IN DGCR REGION"/>
    <property type="match status" value="1"/>
</dbReference>
<accession>A0AAN9B4L0</accession>
<dbReference type="Pfam" id="PF05742">
    <property type="entry name" value="TANGO2"/>
    <property type="match status" value="1"/>
</dbReference>
<protein>
    <submittedName>
        <fullName evidence="1">Uncharacterized protein</fullName>
    </submittedName>
</protein>
<dbReference type="EMBL" id="JBAMIC010000012">
    <property type="protein sequence ID" value="KAK7098742.1"/>
    <property type="molecule type" value="Genomic_DNA"/>
</dbReference>
<dbReference type="Proteomes" id="UP001374579">
    <property type="component" value="Unassembled WGS sequence"/>
</dbReference>
<dbReference type="AlphaFoldDB" id="A0AAN9B4L0"/>
<dbReference type="GO" id="GO:0005794">
    <property type="term" value="C:Golgi apparatus"/>
    <property type="evidence" value="ECO:0007669"/>
    <property type="project" value="TreeGrafter"/>
</dbReference>
<evidence type="ECO:0000313" key="2">
    <source>
        <dbReference type="Proteomes" id="UP001374579"/>
    </source>
</evidence>
<sequence length="291" mass="33120">MCLLFFNVNDNCSSDEFRLVLVNNRDEFWNRPTKPADFWTDNPSCISGLDLVQGREGGTWFGASHQGRIGCLVNISAPQELNKQGRGHLVTDFLTTKDTIQAYAEKIVPEKNNYNGFVLSLIELRKDSSRMALVTNDELADKASVVSAINANEYNARGNSPVKIPWLKVTKGRDEFRKIVQDHRTVSSKGRLKDELFKLMHTNEKNWPDPQLHKQGKECGWELKSMEAISSVFVWDPNRQYGTRTTTVLLIDKEGNCDYTETNLQTPVDSANPRWSTVNFEFKMHLPDAAF</sequence>
<evidence type="ECO:0000313" key="1">
    <source>
        <dbReference type="EMBL" id="KAK7098742.1"/>
    </source>
</evidence>
<dbReference type="GO" id="GO:0007030">
    <property type="term" value="P:Golgi organization"/>
    <property type="evidence" value="ECO:0007669"/>
    <property type="project" value="TreeGrafter"/>
</dbReference>
<dbReference type="InterPro" id="IPR008551">
    <property type="entry name" value="TANGO2"/>
</dbReference>
<name>A0AAN9B4L0_9CAEN</name>